<reference evidence="1" key="1">
    <citation type="submission" date="2021-01" db="EMBL/GenBank/DDBJ databases">
        <authorList>
            <consortium name="Genoscope - CEA"/>
            <person name="William W."/>
        </authorList>
    </citation>
    <scope>NUCLEOTIDE SEQUENCE</scope>
</reference>
<dbReference type="EMBL" id="CAJJDN010000115">
    <property type="protein sequence ID" value="CAD8117963.1"/>
    <property type="molecule type" value="Genomic_DNA"/>
</dbReference>
<comment type="caution">
    <text evidence="1">The sequence shown here is derived from an EMBL/GenBank/DDBJ whole genome shotgun (WGS) entry which is preliminary data.</text>
</comment>
<keyword evidence="2" id="KW-1185">Reference proteome</keyword>
<accession>A0A8S1QQT6</accession>
<gene>
    <name evidence="1" type="ORF">PSON_ATCC_30995.1.T1150151</name>
</gene>
<sequence length="754" mass="88862">MCLCEINLFDIGVEECQIFDEAVPSGLLIQENLMYEEFCKFGQFKVLIENNRFFCLDCPKSVNNNLNCLDCYFNPETWYKQPKCTSDFVKVKNDENYGYLMQIRDEIEFETFLISELFQLMSTPYYQQICSDNQLNQDGNNCKLMNQKHLEKQLYAVCKDYTYYDQNQCIQCPLFCSKCNNNQCLNCVDHTYLYNGLCYECPKQCKECQYNIQSNMVECNQCYEYFGLVQGKCIECGLNCVFCMFWSFFDSYYGIWIEFLRCLQCIDNSKYHISSNGLDCKENQLQNCLHTYQTNDLYYYSSSTYDYRLRKFQNAINGCARCEDHFDVDQSGNCVPSENLIESCLFVYRYGNEETYCLISDYSWSQQNNKCFEIISNCQECILEQWTEKLLCILCQPGYYAHRLFGYCIQCPQELNCRVCSQQQTLFQDGWVYKIRSFYEGVMNAVYVETENTIPKTFRTAGQSQNIADYEVICNICQDGFQLHNNICILNCPNGCLECKIQNNQNICLKCQNDEYGRIQSLVDNKCLSCPSNCKLCTPRTFDQIKHLNPYFNDNKYQNFANRCVNSTGLSTFSYDPDFNFFINCESQQHLCQNVLTVSLLLYCDQEQYNQNLISQSDTQLKKLRFLKTTLFLDDLLNNSFQYFENDWFYSLLNRKQIRKLTIKILTQESQDCYFKNKVQIAQLFRSHVFSLNSVNLEFVGTQNNKFYIFDSVEFHNFTSISFEAINLDFKTSSFIDQQTVKYSIQEFKNSVGE</sequence>
<name>A0A8S1QQT6_9CILI</name>
<protein>
    <submittedName>
        <fullName evidence="1">Uncharacterized protein</fullName>
    </submittedName>
</protein>
<dbReference type="PANTHER" id="PTHR23275:SF100">
    <property type="entry name" value="EGF-LIKE DOMAIN-CONTAINING PROTEIN"/>
    <property type="match status" value="1"/>
</dbReference>
<evidence type="ECO:0000313" key="2">
    <source>
        <dbReference type="Proteomes" id="UP000692954"/>
    </source>
</evidence>
<evidence type="ECO:0000313" key="1">
    <source>
        <dbReference type="EMBL" id="CAD8117963.1"/>
    </source>
</evidence>
<dbReference type="PANTHER" id="PTHR23275">
    <property type="entry name" value="CABRIOLET.-RELATED"/>
    <property type="match status" value="1"/>
</dbReference>
<proteinExistence type="predicted"/>
<dbReference type="InterPro" id="IPR052798">
    <property type="entry name" value="Giardia_VSA"/>
</dbReference>
<dbReference type="OrthoDB" id="77931at2759"/>
<dbReference type="AlphaFoldDB" id="A0A8S1QQT6"/>
<dbReference type="Proteomes" id="UP000692954">
    <property type="component" value="Unassembled WGS sequence"/>
</dbReference>
<organism evidence="1 2">
    <name type="scientific">Paramecium sonneborni</name>
    <dbReference type="NCBI Taxonomy" id="65129"/>
    <lineage>
        <taxon>Eukaryota</taxon>
        <taxon>Sar</taxon>
        <taxon>Alveolata</taxon>
        <taxon>Ciliophora</taxon>
        <taxon>Intramacronucleata</taxon>
        <taxon>Oligohymenophorea</taxon>
        <taxon>Peniculida</taxon>
        <taxon>Parameciidae</taxon>
        <taxon>Paramecium</taxon>
    </lineage>
</organism>